<gene>
    <name evidence="1" type="ORF">C6568_03805</name>
</gene>
<reference evidence="1 2" key="1">
    <citation type="submission" date="2018-03" db="EMBL/GenBank/DDBJ databases">
        <title>Genome sequencing of Melaminivora sp.</title>
        <authorList>
            <person name="Kim S.-J."/>
            <person name="Heo J."/>
            <person name="Ahn J.-H."/>
            <person name="Kwon S.-W."/>
        </authorList>
    </citation>
    <scope>NUCLEOTIDE SEQUENCE [LARGE SCALE GENOMIC DNA]</scope>
    <source>
        <strain evidence="1 2">SC2-9</strain>
    </source>
</reference>
<name>A0A2R3Q9L1_9BURK</name>
<evidence type="ECO:0008006" key="3">
    <source>
        <dbReference type="Google" id="ProtNLM"/>
    </source>
</evidence>
<evidence type="ECO:0000313" key="2">
    <source>
        <dbReference type="Proteomes" id="UP000237925"/>
    </source>
</evidence>
<proteinExistence type="predicted"/>
<evidence type="ECO:0000313" key="1">
    <source>
        <dbReference type="EMBL" id="AVO48482.1"/>
    </source>
</evidence>
<accession>A0A2R3Q9L1</accession>
<dbReference type="Proteomes" id="UP000237925">
    <property type="component" value="Chromosome"/>
</dbReference>
<dbReference type="KEGG" id="mela:C6568_03805"/>
<sequence length="160" mass="17119">MNISQKDMAAALQVSPALVSDYVRRGMPLESVEQARAWRSENVRVRTGAQAAPPGLAGGDYYASRALREAEEARLAQLKRMELEGQLIRLDAVRTVAAGVLASTREALLQLPARLASVAAAESCPVRVHQLIETEIHQALAHLAALPTRVVGGKSEGTDS</sequence>
<keyword evidence="2" id="KW-1185">Reference proteome</keyword>
<dbReference type="RefSeq" id="WP_106682962.1">
    <property type="nucleotide sequence ID" value="NZ_CP027667.1"/>
</dbReference>
<organism evidence="1 2">
    <name type="scientific">Melaminivora suipulveris</name>
    <dbReference type="NCBI Taxonomy" id="2109913"/>
    <lineage>
        <taxon>Bacteria</taxon>
        <taxon>Pseudomonadati</taxon>
        <taxon>Pseudomonadota</taxon>
        <taxon>Betaproteobacteria</taxon>
        <taxon>Burkholderiales</taxon>
        <taxon>Comamonadaceae</taxon>
        <taxon>Melaminivora</taxon>
    </lineage>
</organism>
<protein>
    <recommendedName>
        <fullName evidence="3">Terminase small subunit</fullName>
    </recommendedName>
</protein>
<dbReference type="OrthoDB" id="6050435at2"/>
<dbReference type="AlphaFoldDB" id="A0A2R3Q9L1"/>
<dbReference type="EMBL" id="CP027667">
    <property type="protein sequence ID" value="AVO48482.1"/>
    <property type="molecule type" value="Genomic_DNA"/>
</dbReference>